<dbReference type="InterPro" id="IPR013780">
    <property type="entry name" value="Glyco_hydro_b"/>
</dbReference>
<keyword evidence="8" id="KW-0326">Glycosidase</keyword>
<organism evidence="8 9">
    <name type="scientific">Thermosporothrix hazakensis</name>
    <dbReference type="NCBI Taxonomy" id="644383"/>
    <lineage>
        <taxon>Bacteria</taxon>
        <taxon>Bacillati</taxon>
        <taxon>Chloroflexota</taxon>
        <taxon>Ktedonobacteria</taxon>
        <taxon>Ktedonobacterales</taxon>
        <taxon>Thermosporotrichaceae</taxon>
        <taxon>Thermosporothrix</taxon>
    </lineage>
</organism>
<dbReference type="SUPFAM" id="SSF81296">
    <property type="entry name" value="E set domains"/>
    <property type="match status" value="1"/>
</dbReference>
<evidence type="ECO:0000313" key="8">
    <source>
        <dbReference type="EMBL" id="PZW32751.1"/>
    </source>
</evidence>
<dbReference type="Pfam" id="PF00686">
    <property type="entry name" value="CBM_20"/>
    <property type="match status" value="1"/>
</dbReference>
<evidence type="ECO:0000256" key="1">
    <source>
        <dbReference type="ARBA" id="ARBA00001913"/>
    </source>
</evidence>
<keyword evidence="4 6" id="KW-0732">Signal</keyword>
<gene>
    <name evidence="8" type="ORF">EI42_01843</name>
</gene>
<dbReference type="PANTHER" id="PTHR10357">
    <property type="entry name" value="ALPHA-AMYLASE FAMILY MEMBER"/>
    <property type="match status" value="1"/>
</dbReference>
<dbReference type="Pfam" id="PF00128">
    <property type="entry name" value="Alpha-amylase"/>
    <property type="match status" value="1"/>
</dbReference>
<reference evidence="8 9" key="1">
    <citation type="submission" date="2018-06" db="EMBL/GenBank/DDBJ databases">
        <title>Genomic Encyclopedia of Archaeal and Bacterial Type Strains, Phase II (KMG-II): from individual species to whole genera.</title>
        <authorList>
            <person name="Goeker M."/>
        </authorList>
    </citation>
    <scope>NUCLEOTIDE SEQUENCE [LARGE SCALE GENOMIC DNA]</scope>
    <source>
        <strain evidence="8 9">ATCC BAA-1881</strain>
    </source>
</reference>
<dbReference type="SUPFAM" id="SSF51011">
    <property type="entry name" value="Glycosyl hydrolase domain"/>
    <property type="match status" value="1"/>
</dbReference>
<dbReference type="InterPro" id="IPR002044">
    <property type="entry name" value="CBM20"/>
</dbReference>
<dbReference type="InterPro" id="IPR031319">
    <property type="entry name" value="A-amylase_C"/>
</dbReference>
<dbReference type="PANTHER" id="PTHR10357:SF215">
    <property type="entry name" value="ALPHA-AMYLASE 1"/>
    <property type="match status" value="1"/>
</dbReference>
<dbReference type="Pfam" id="PF01833">
    <property type="entry name" value="TIG"/>
    <property type="match status" value="1"/>
</dbReference>
<keyword evidence="8" id="KW-0378">Hydrolase</keyword>
<sequence length="708" mass="77723">MRRLISHVLPILLVVMLFCPAPVRAAPAQAQTTVSGNTANFKPDVIYQVLLDRFFDGNPANNDPPEARGLYDGSHKNWRLYWGGDLAGLTQKLSYLADMGITALWISPPVENIHRLTDHNEAGYHGYWARDFYRIDPHVGTWDDFATLVRTAHSKGIKVILDFAPNHTSPRETAEQGSLYRDGAFQAAYNNDPQNWFHHLPAIMDYNDPYQNVYYSLFNLADLAQENNGVDSYLKGAIAKFLQYGIDGIRLDAAKHLSEPGGGWSRTLSDAVNANAPHYLVGEWLMSGIDDPTYPAAASFANHSGINLLNFPLTTALRNVYGAGKNATELDAVLTREGRDLLWLNDQAVSIDNHDMPRFLSLNGSHDRLHQALAVTMTLPGIPIIYYGTEQYLHNDTDGGGDPYSRPMMTNFDTTTTAYREIKLLAQLRHSNPALAYGSYQQRWLNNDVFIFERHFNQNVIVVAVNKSATPYTISNMQTRLPDGTYRDYLGSLLHGGTSLTVTNGAVSSFLLGANQVSIWQASADKGPAIGSVSPNLSRPGGQVVIDGQGFGSTPGTVKFGASNATVKSWSAQSITVTVPQVTSGLQMVQVCTSTCSNGYPTRVSTGPQTAVTFTVRNAPPTNPGDNVYLTGQFDELGNWDVKAAIGPLHTPKYPDWFVLAGVPACQKIELKFVIVRANGSVQWEKDPNHTYTTPCNGTGSFTVNWQN</sequence>
<dbReference type="CDD" id="cd11320">
    <property type="entry name" value="AmyAc_AmyMalt_CGTase_like"/>
    <property type="match status" value="1"/>
</dbReference>
<dbReference type="EMBL" id="QKUF01000004">
    <property type="protein sequence ID" value="PZW32751.1"/>
    <property type="molecule type" value="Genomic_DNA"/>
</dbReference>
<proteinExistence type="inferred from homology"/>
<dbReference type="InterPro" id="IPR006048">
    <property type="entry name" value="A-amylase/branching_C"/>
</dbReference>
<dbReference type="Pfam" id="PF02806">
    <property type="entry name" value="Alpha-amylase_C"/>
    <property type="match status" value="1"/>
</dbReference>
<dbReference type="CDD" id="cd00604">
    <property type="entry name" value="IPT_CGTD"/>
    <property type="match status" value="1"/>
</dbReference>
<dbReference type="GO" id="GO:0046872">
    <property type="term" value="F:metal ion binding"/>
    <property type="evidence" value="ECO:0007669"/>
    <property type="project" value="UniProtKB-KW"/>
</dbReference>
<feature type="domain" description="CBM20" evidence="7">
    <location>
        <begin position="604"/>
        <end position="708"/>
    </location>
</feature>
<dbReference type="OrthoDB" id="9805159at2"/>
<dbReference type="SUPFAM" id="SSF49452">
    <property type="entry name" value="Starch-binding domain-like"/>
    <property type="match status" value="1"/>
</dbReference>
<name>A0A326U9I7_THEHA</name>
<dbReference type="SMART" id="SM00642">
    <property type="entry name" value="Aamy"/>
    <property type="match status" value="1"/>
</dbReference>
<protein>
    <submittedName>
        <fullName evidence="8">Glycosidase</fullName>
    </submittedName>
</protein>
<evidence type="ECO:0000256" key="5">
    <source>
        <dbReference type="ARBA" id="ARBA00022837"/>
    </source>
</evidence>
<keyword evidence="3" id="KW-0479">Metal-binding</keyword>
<evidence type="ECO:0000256" key="2">
    <source>
        <dbReference type="ARBA" id="ARBA00008061"/>
    </source>
</evidence>
<evidence type="ECO:0000256" key="4">
    <source>
        <dbReference type="ARBA" id="ARBA00022729"/>
    </source>
</evidence>
<dbReference type="GO" id="GO:0016798">
    <property type="term" value="F:hydrolase activity, acting on glycosyl bonds"/>
    <property type="evidence" value="ECO:0007669"/>
    <property type="project" value="UniProtKB-KW"/>
</dbReference>
<dbReference type="InterPro" id="IPR006047">
    <property type="entry name" value="GH13_cat_dom"/>
</dbReference>
<dbReference type="RefSeq" id="WP_111321082.1">
    <property type="nucleotide sequence ID" value="NZ_BIFX01000002.1"/>
</dbReference>
<evidence type="ECO:0000256" key="3">
    <source>
        <dbReference type="ARBA" id="ARBA00022723"/>
    </source>
</evidence>
<dbReference type="GO" id="GO:2001070">
    <property type="term" value="F:starch binding"/>
    <property type="evidence" value="ECO:0007669"/>
    <property type="project" value="InterPro"/>
</dbReference>
<dbReference type="Proteomes" id="UP000248806">
    <property type="component" value="Unassembled WGS sequence"/>
</dbReference>
<dbReference type="SUPFAM" id="SSF51445">
    <property type="entry name" value="(Trans)glycosidases"/>
    <property type="match status" value="1"/>
</dbReference>
<comment type="caution">
    <text evidence="8">The sequence shown here is derived from an EMBL/GenBank/DDBJ whole genome shotgun (WGS) entry which is preliminary data.</text>
</comment>
<dbReference type="Gene3D" id="3.20.20.80">
    <property type="entry name" value="Glycosidases"/>
    <property type="match status" value="1"/>
</dbReference>
<keyword evidence="5" id="KW-0106">Calcium</keyword>
<dbReference type="SMART" id="SM00632">
    <property type="entry name" value="Aamy_C"/>
    <property type="match status" value="1"/>
</dbReference>
<evidence type="ECO:0000259" key="7">
    <source>
        <dbReference type="PROSITE" id="PS51166"/>
    </source>
</evidence>
<dbReference type="SMART" id="SM01065">
    <property type="entry name" value="CBM_2"/>
    <property type="match status" value="1"/>
</dbReference>
<keyword evidence="9" id="KW-1185">Reference proteome</keyword>
<dbReference type="GO" id="GO:0005975">
    <property type="term" value="P:carbohydrate metabolic process"/>
    <property type="evidence" value="ECO:0007669"/>
    <property type="project" value="InterPro"/>
</dbReference>
<dbReference type="InterPro" id="IPR013784">
    <property type="entry name" value="Carb-bd-like_fold"/>
</dbReference>
<dbReference type="Gene3D" id="2.60.40.1180">
    <property type="entry name" value="Golgi alpha-mannosidase II"/>
    <property type="match status" value="1"/>
</dbReference>
<dbReference type="InterPro" id="IPR017853">
    <property type="entry name" value="GH"/>
</dbReference>
<dbReference type="InterPro" id="IPR013783">
    <property type="entry name" value="Ig-like_fold"/>
</dbReference>
<dbReference type="Gene3D" id="2.60.40.10">
    <property type="entry name" value="Immunoglobulins"/>
    <property type="match status" value="2"/>
</dbReference>
<dbReference type="AlphaFoldDB" id="A0A326U9I7"/>
<comment type="cofactor">
    <cofactor evidence="1">
        <name>Ca(2+)</name>
        <dbReference type="ChEBI" id="CHEBI:29108"/>
    </cofactor>
</comment>
<accession>A0A326U9I7</accession>
<evidence type="ECO:0000256" key="6">
    <source>
        <dbReference type="SAM" id="SignalP"/>
    </source>
</evidence>
<evidence type="ECO:0000313" key="9">
    <source>
        <dbReference type="Proteomes" id="UP000248806"/>
    </source>
</evidence>
<dbReference type="PROSITE" id="PS51166">
    <property type="entry name" value="CBM20"/>
    <property type="match status" value="1"/>
</dbReference>
<feature type="chain" id="PRO_5016250291" evidence="6">
    <location>
        <begin position="26"/>
        <end position="708"/>
    </location>
</feature>
<feature type="signal peptide" evidence="6">
    <location>
        <begin position="1"/>
        <end position="25"/>
    </location>
</feature>
<dbReference type="InterPro" id="IPR002909">
    <property type="entry name" value="IPT_dom"/>
</dbReference>
<dbReference type="InterPro" id="IPR014756">
    <property type="entry name" value="Ig_E-set"/>
</dbReference>
<comment type="similarity">
    <text evidence="2">Belongs to the glycosyl hydrolase 13 family.</text>
</comment>